<feature type="domain" description="Reverse transcriptase" evidence="1">
    <location>
        <begin position="20"/>
        <end position="117"/>
    </location>
</feature>
<dbReference type="CDD" id="cd01647">
    <property type="entry name" value="RT_LTR"/>
    <property type="match status" value="1"/>
</dbReference>
<evidence type="ECO:0000259" key="1">
    <source>
        <dbReference type="Pfam" id="PF00078"/>
    </source>
</evidence>
<dbReference type="AlphaFoldDB" id="A0A4Y2RDC3"/>
<protein>
    <recommendedName>
        <fullName evidence="1">Reverse transcriptase domain-containing protein</fullName>
    </recommendedName>
</protein>
<dbReference type="SUPFAM" id="SSF56672">
    <property type="entry name" value="DNA/RNA polymerases"/>
    <property type="match status" value="1"/>
</dbReference>
<accession>A0A4Y2RDC3</accession>
<comment type="caution">
    <text evidence="2">The sequence shown here is derived from an EMBL/GenBank/DDBJ whole genome shotgun (WGS) entry which is preliminary data.</text>
</comment>
<dbReference type="InterPro" id="IPR000477">
    <property type="entry name" value="RT_dom"/>
</dbReference>
<dbReference type="Proteomes" id="UP000499080">
    <property type="component" value="Unassembled WGS sequence"/>
</dbReference>
<dbReference type="Pfam" id="PF00078">
    <property type="entry name" value="RVT_1"/>
    <property type="match status" value="1"/>
</dbReference>
<organism evidence="2 3">
    <name type="scientific">Araneus ventricosus</name>
    <name type="common">Orbweaver spider</name>
    <name type="synonym">Epeira ventricosa</name>
    <dbReference type="NCBI Taxonomy" id="182803"/>
    <lineage>
        <taxon>Eukaryota</taxon>
        <taxon>Metazoa</taxon>
        <taxon>Ecdysozoa</taxon>
        <taxon>Arthropoda</taxon>
        <taxon>Chelicerata</taxon>
        <taxon>Arachnida</taxon>
        <taxon>Araneae</taxon>
        <taxon>Araneomorphae</taxon>
        <taxon>Entelegynae</taxon>
        <taxon>Araneoidea</taxon>
        <taxon>Araneidae</taxon>
        <taxon>Araneus</taxon>
    </lineage>
</organism>
<name>A0A4Y2RDC3_ARAVE</name>
<dbReference type="InterPro" id="IPR053134">
    <property type="entry name" value="RNA-dir_DNA_polymerase"/>
</dbReference>
<dbReference type="GO" id="GO:0071897">
    <property type="term" value="P:DNA biosynthetic process"/>
    <property type="evidence" value="ECO:0007669"/>
    <property type="project" value="UniProtKB-ARBA"/>
</dbReference>
<dbReference type="InterPro" id="IPR043128">
    <property type="entry name" value="Rev_trsase/Diguanyl_cyclase"/>
</dbReference>
<dbReference type="Gene3D" id="3.10.10.10">
    <property type="entry name" value="HIV Type 1 Reverse Transcriptase, subunit A, domain 1"/>
    <property type="match status" value="1"/>
</dbReference>
<dbReference type="Gene3D" id="3.30.70.270">
    <property type="match status" value="1"/>
</dbReference>
<proteinExistence type="predicted"/>
<reference evidence="2 3" key="1">
    <citation type="journal article" date="2019" name="Sci. Rep.">
        <title>Orb-weaving spider Araneus ventricosus genome elucidates the spidroin gene catalogue.</title>
        <authorList>
            <person name="Kono N."/>
            <person name="Nakamura H."/>
            <person name="Ohtoshi R."/>
            <person name="Moran D.A.P."/>
            <person name="Shinohara A."/>
            <person name="Yoshida Y."/>
            <person name="Fujiwara M."/>
            <person name="Mori M."/>
            <person name="Tomita M."/>
            <person name="Arakawa K."/>
        </authorList>
    </citation>
    <scope>NUCLEOTIDE SEQUENCE [LARGE SCALE GENOMIC DNA]</scope>
</reference>
<evidence type="ECO:0000313" key="3">
    <source>
        <dbReference type="Proteomes" id="UP000499080"/>
    </source>
</evidence>
<sequence>MSQDIVRLSRSPWVSLLLMVKKSNGEWRPCGDYRPLNAIDIPVRYPVSHIQDCSQIDSNKTIFSTLDLVRAYHQIPVNPTDIPKTTITIPFALFEYVFTFGLRNAGQTFQSYIHRLF</sequence>
<evidence type="ECO:0000313" key="2">
    <source>
        <dbReference type="EMBL" id="GBN73289.1"/>
    </source>
</evidence>
<dbReference type="EMBL" id="BGPR01016514">
    <property type="protein sequence ID" value="GBN73289.1"/>
    <property type="molecule type" value="Genomic_DNA"/>
</dbReference>
<gene>
    <name evidence="2" type="ORF">AVEN_156829_1</name>
</gene>
<dbReference type="InterPro" id="IPR043502">
    <property type="entry name" value="DNA/RNA_pol_sf"/>
</dbReference>
<dbReference type="PANTHER" id="PTHR24559">
    <property type="entry name" value="TRANSPOSON TY3-I GAG-POL POLYPROTEIN"/>
    <property type="match status" value="1"/>
</dbReference>
<dbReference type="PANTHER" id="PTHR24559:SF444">
    <property type="entry name" value="REVERSE TRANSCRIPTASE DOMAIN-CONTAINING PROTEIN"/>
    <property type="match status" value="1"/>
</dbReference>
<dbReference type="OrthoDB" id="6932368at2759"/>
<keyword evidence="3" id="KW-1185">Reference proteome</keyword>